<keyword evidence="4" id="KW-1133">Transmembrane helix</keyword>
<gene>
    <name evidence="6" type="ORF">E6W99_11090</name>
</gene>
<evidence type="ECO:0000256" key="3">
    <source>
        <dbReference type="ARBA" id="ARBA00022692"/>
    </source>
</evidence>
<keyword evidence="3" id="KW-0812">Transmembrane</keyword>
<comment type="caution">
    <text evidence="6">The sequence shown here is derived from an EMBL/GenBank/DDBJ whole genome shotgun (WGS) entry which is preliminary data.</text>
</comment>
<dbReference type="InterPro" id="IPR001851">
    <property type="entry name" value="ABC_transp_permease"/>
</dbReference>
<evidence type="ECO:0000313" key="6">
    <source>
        <dbReference type="EMBL" id="THF80205.1"/>
    </source>
</evidence>
<dbReference type="RefSeq" id="WP_136353794.1">
    <property type="nucleotide sequence ID" value="NZ_CP046266.1"/>
</dbReference>
<dbReference type="PANTHER" id="PTHR32196:SF69">
    <property type="entry name" value="BRANCHED-CHAIN AMINO ACID TRANSPORT SYSTEM, PERMEASE PROTEIN"/>
    <property type="match status" value="1"/>
</dbReference>
<evidence type="ECO:0000256" key="2">
    <source>
        <dbReference type="ARBA" id="ARBA00022475"/>
    </source>
</evidence>
<organism evidence="6 7">
    <name type="scientific">Metabacillus sediminilitoris</name>
    <dbReference type="NCBI Taxonomy" id="2567941"/>
    <lineage>
        <taxon>Bacteria</taxon>
        <taxon>Bacillati</taxon>
        <taxon>Bacillota</taxon>
        <taxon>Bacilli</taxon>
        <taxon>Bacillales</taxon>
        <taxon>Bacillaceae</taxon>
        <taxon>Metabacillus</taxon>
    </lineage>
</organism>
<name>A0A4S4BZL3_9BACI</name>
<dbReference type="OrthoDB" id="9778389at2"/>
<comment type="subcellular location">
    <subcellularLocation>
        <location evidence="1">Cell membrane</location>
        <topology evidence="1">Multi-pass membrane protein</topology>
    </subcellularLocation>
</comment>
<dbReference type="EMBL" id="SSNT01000007">
    <property type="protein sequence ID" value="THF80205.1"/>
    <property type="molecule type" value="Genomic_DNA"/>
</dbReference>
<dbReference type="PANTHER" id="PTHR32196">
    <property type="entry name" value="ABC TRANSPORTER PERMEASE PROTEIN YPHD-RELATED-RELATED"/>
    <property type="match status" value="1"/>
</dbReference>
<dbReference type="CDD" id="cd06574">
    <property type="entry name" value="TM_PBP1_branched-chain-AA_like"/>
    <property type="match status" value="1"/>
</dbReference>
<protein>
    <submittedName>
        <fullName evidence="6">ABC transporter permease</fullName>
    </submittedName>
</protein>
<keyword evidence="7" id="KW-1185">Reference proteome</keyword>
<evidence type="ECO:0000256" key="1">
    <source>
        <dbReference type="ARBA" id="ARBA00004651"/>
    </source>
</evidence>
<dbReference type="GO" id="GO:0022857">
    <property type="term" value="F:transmembrane transporter activity"/>
    <property type="evidence" value="ECO:0007669"/>
    <property type="project" value="InterPro"/>
</dbReference>
<dbReference type="Proteomes" id="UP000310334">
    <property type="component" value="Unassembled WGS sequence"/>
</dbReference>
<keyword evidence="5" id="KW-0472">Membrane</keyword>
<evidence type="ECO:0000256" key="4">
    <source>
        <dbReference type="ARBA" id="ARBA00022989"/>
    </source>
</evidence>
<proteinExistence type="predicted"/>
<accession>A0A4S4BZL3</accession>
<dbReference type="Pfam" id="PF02653">
    <property type="entry name" value="BPD_transp_2"/>
    <property type="match status" value="1"/>
</dbReference>
<keyword evidence="2" id="KW-1003">Cell membrane</keyword>
<dbReference type="GO" id="GO:0005886">
    <property type="term" value="C:plasma membrane"/>
    <property type="evidence" value="ECO:0007669"/>
    <property type="project" value="UniProtKB-SubCell"/>
</dbReference>
<sequence>MFTALFGSVESGLIYAIMALGVYLSFRILDFPDLTVDGSFVTGAAISAVLIVNGVNPFLATLVALMIGFLAGCITGLLHTKGNINPLLAGILMMIALYSINLRIMGKSNVPLLQEDTVFTLILDFWNKLGIDAFLQQLFVSIGLEGFIPKTWSIVVTMLVLILVMKYLLDYFLKTEIGLAIRAVGDNQNMITSFSANTDMLKIVGLGLSNALVAFSGAFVAQYGGFSDIGMGIGMIVIGLASVIIGEAIVGVKTIMRATVAVIIGAIIYRLIVAMALRVNFLDTGDMKLITALIVIGALVIPQIIEKQKDQRKRNLRRKRGVSVATTKADL</sequence>
<dbReference type="AlphaFoldDB" id="A0A4S4BZL3"/>
<evidence type="ECO:0000256" key="5">
    <source>
        <dbReference type="ARBA" id="ARBA00023136"/>
    </source>
</evidence>
<reference evidence="6 7" key="1">
    <citation type="submission" date="2019-04" db="EMBL/GenBank/DDBJ databases">
        <title>Bacillus sediminilitoris sp. nov., isolated from a tidal flat sediment on the East China Sea.</title>
        <authorList>
            <person name="Wei Y."/>
            <person name="Mao H."/>
            <person name="Fang J."/>
        </authorList>
    </citation>
    <scope>NUCLEOTIDE SEQUENCE [LARGE SCALE GENOMIC DNA]</scope>
    <source>
        <strain evidence="6 7">DSL-17</strain>
    </source>
</reference>
<evidence type="ECO:0000313" key="7">
    <source>
        <dbReference type="Proteomes" id="UP000310334"/>
    </source>
</evidence>